<dbReference type="PROSITE" id="PS50097">
    <property type="entry name" value="BTB"/>
    <property type="match status" value="1"/>
</dbReference>
<dbReference type="HOGENOM" id="CLU_033082_3_2_1"/>
<dbReference type="InterPro" id="IPR011333">
    <property type="entry name" value="SKP1/BTB/POZ_sf"/>
</dbReference>
<dbReference type="InterPro" id="IPR000210">
    <property type="entry name" value="BTB/POZ_dom"/>
</dbReference>
<dbReference type="Gene3D" id="3.30.710.10">
    <property type="entry name" value="Potassium Channel Kv1.1, Chain A"/>
    <property type="match status" value="1"/>
</dbReference>
<accession>A0A0C9VU62</accession>
<dbReference type="Pfam" id="PF00651">
    <property type="entry name" value="BTB"/>
    <property type="match status" value="1"/>
</dbReference>
<keyword evidence="3" id="KW-1185">Reference proteome</keyword>
<protein>
    <recommendedName>
        <fullName evidence="1">BTB domain-containing protein</fullName>
    </recommendedName>
</protein>
<dbReference type="Proteomes" id="UP000054279">
    <property type="component" value="Unassembled WGS sequence"/>
</dbReference>
<name>A0A0C9VU62_SPHS4</name>
<sequence>MGTATIETDIKPKENNWSGIKKTSSKLYHDDGNVIIIAENTAFKVHRSVLSSHSDIFKDMISQHSQSHECYDGCHVINIAHTSEELRSFLEVMYSYSNLSLANSLGAINAIFKLSNEYSVATLQIQALDIISNLLPTTLCDFDSLAKDIEQWELGIHFIQSVNDCNALWLLPAGLYLLNYFSSEEIAGLKLSSDLLLKFYRGLASMTTEVPQFVDSTLIQNKKTKECCPRIWKQILAKARSNMTNPDIVKAHVPLDYIADLTKRGPAVNLCQACSSSFKKAAHDYREDLWSRLPSIFAIGDSWDDLGEP</sequence>
<dbReference type="AlphaFoldDB" id="A0A0C9VU62"/>
<organism evidence="2 3">
    <name type="scientific">Sphaerobolus stellatus (strain SS14)</name>
    <dbReference type="NCBI Taxonomy" id="990650"/>
    <lineage>
        <taxon>Eukaryota</taxon>
        <taxon>Fungi</taxon>
        <taxon>Dikarya</taxon>
        <taxon>Basidiomycota</taxon>
        <taxon>Agaricomycotina</taxon>
        <taxon>Agaricomycetes</taxon>
        <taxon>Phallomycetidae</taxon>
        <taxon>Geastrales</taxon>
        <taxon>Sphaerobolaceae</taxon>
        <taxon>Sphaerobolus</taxon>
    </lineage>
</organism>
<reference evidence="2 3" key="1">
    <citation type="submission" date="2014-06" db="EMBL/GenBank/DDBJ databases">
        <title>Evolutionary Origins and Diversification of the Mycorrhizal Mutualists.</title>
        <authorList>
            <consortium name="DOE Joint Genome Institute"/>
            <consortium name="Mycorrhizal Genomics Consortium"/>
            <person name="Kohler A."/>
            <person name="Kuo A."/>
            <person name="Nagy L.G."/>
            <person name="Floudas D."/>
            <person name="Copeland A."/>
            <person name="Barry K.W."/>
            <person name="Cichocki N."/>
            <person name="Veneault-Fourrey C."/>
            <person name="LaButti K."/>
            <person name="Lindquist E.A."/>
            <person name="Lipzen A."/>
            <person name="Lundell T."/>
            <person name="Morin E."/>
            <person name="Murat C."/>
            <person name="Riley R."/>
            <person name="Ohm R."/>
            <person name="Sun H."/>
            <person name="Tunlid A."/>
            <person name="Henrissat B."/>
            <person name="Grigoriev I.V."/>
            <person name="Hibbett D.S."/>
            <person name="Martin F."/>
        </authorList>
    </citation>
    <scope>NUCLEOTIDE SEQUENCE [LARGE SCALE GENOMIC DNA]</scope>
    <source>
        <strain evidence="2 3">SS14</strain>
    </source>
</reference>
<gene>
    <name evidence="2" type="ORF">M422DRAFT_780255</name>
</gene>
<dbReference type="EMBL" id="KN837135">
    <property type="protein sequence ID" value="KIJ41741.1"/>
    <property type="molecule type" value="Genomic_DNA"/>
</dbReference>
<feature type="domain" description="BTB" evidence="1">
    <location>
        <begin position="32"/>
        <end position="95"/>
    </location>
</feature>
<dbReference type="OrthoDB" id="3027208at2759"/>
<dbReference type="SUPFAM" id="SSF54695">
    <property type="entry name" value="POZ domain"/>
    <property type="match status" value="1"/>
</dbReference>
<proteinExistence type="predicted"/>
<dbReference type="SMART" id="SM00225">
    <property type="entry name" value="BTB"/>
    <property type="match status" value="1"/>
</dbReference>
<evidence type="ECO:0000313" key="3">
    <source>
        <dbReference type="Proteomes" id="UP000054279"/>
    </source>
</evidence>
<evidence type="ECO:0000259" key="1">
    <source>
        <dbReference type="PROSITE" id="PS50097"/>
    </source>
</evidence>
<evidence type="ECO:0000313" key="2">
    <source>
        <dbReference type="EMBL" id="KIJ41741.1"/>
    </source>
</evidence>
<dbReference type="CDD" id="cd18186">
    <property type="entry name" value="BTB_POZ_ZBTB_KLHL-like"/>
    <property type="match status" value="1"/>
</dbReference>